<dbReference type="PANTHER" id="PTHR11139:SF9">
    <property type="entry name" value="SERINE_THREONINE-PROTEIN KINASE MTOR"/>
    <property type="match status" value="1"/>
</dbReference>
<evidence type="ECO:0000256" key="1">
    <source>
        <dbReference type="ARBA" id="ARBA00012513"/>
    </source>
</evidence>
<dbReference type="GO" id="GO:0005737">
    <property type="term" value="C:cytoplasm"/>
    <property type="evidence" value="ECO:0007669"/>
    <property type="project" value="TreeGrafter"/>
</dbReference>
<dbReference type="AlphaFoldDB" id="A0A5J9T056"/>
<organism evidence="9 10">
    <name type="scientific">Eragrostis curvula</name>
    <name type="common">weeping love grass</name>
    <dbReference type="NCBI Taxonomy" id="38414"/>
    <lineage>
        <taxon>Eukaryota</taxon>
        <taxon>Viridiplantae</taxon>
        <taxon>Streptophyta</taxon>
        <taxon>Embryophyta</taxon>
        <taxon>Tracheophyta</taxon>
        <taxon>Spermatophyta</taxon>
        <taxon>Magnoliopsida</taxon>
        <taxon>Liliopsida</taxon>
        <taxon>Poales</taxon>
        <taxon>Poaceae</taxon>
        <taxon>PACMAD clade</taxon>
        <taxon>Chloridoideae</taxon>
        <taxon>Eragrostideae</taxon>
        <taxon>Eragrostidinae</taxon>
        <taxon>Eragrostis</taxon>
    </lineage>
</organism>
<gene>
    <name evidence="9" type="ORF">EJB05_47768</name>
</gene>
<evidence type="ECO:0000256" key="2">
    <source>
        <dbReference type="ARBA" id="ARBA00022679"/>
    </source>
</evidence>
<dbReference type="Gene3D" id="1.10.1070.11">
    <property type="entry name" value="Phosphatidylinositol 3-/4-kinase, catalytic domain"/>
    <property type="match status" value="1"/>
</dbReference>
<dbReference type="GO" id="GO:0031932">
    <property type="term" value="C:TORC2 complex"/>
    <property type="evidence" value="ECO:0007669"/>
    <property type="project" value="TreeGrafter"/>
</dbReference>
<keyword evidence="2" id="KW-0808">Transferase</keyword>
<dbReference type="EMBL" id="RWGY01000051">
    <property type="protein sequence ID" value="TVU04642.1"/>
    <property type="molecule type" value="Genomic_DNA"/>
</dbReference>
<dbReference type="Gene3D" id="3.30.1010.10">
    <property type="entry name" value="Phosphatidylinositol 3-kinase Catalytic Subunit, Chain A, domain 4"/>
    <property type="match status" value="1"/>
</dbReference>
<evidence type="ECO:0000256" key="3">
    <source>
        <dbReference type="ARBA" id="ARBA00022741"/>
    </source>
</evidence>
<dbReference type="InterPro" id="IPR036940">
    <property type="entry name" value="PI3/4_kinase_cat_sf"/>
</dbReference>
<dbReference type="InterPro" id="IPR018936">
    <property type="entry name" value="PI3/4_kinase_CS"/>
</dbReference>
<feature type="domain" description="PI3K/PI4K catalytic" evidence="7">
    <location>
        <begin position="1"/>
        <end position="254"/>
    </location>
</feature>
<feature type="region of interest" description="Disordered" evidence="6">
    <location>
        <begin position="287"/>
        <end position="320"/>
    </location>
</feature>
<dbReference type="GO" id="GO:0016242">
    <property type="term" value="P:negative regulation of macroautophagy"/>
    <property type="evidence" value="ECO:0007669"/>
    <property type="project" value="TreeGrafter"/>
</dbReference>
<comment type="caution">
    <text evidence="9">The sequence shown here is derived from an EMBL/GenBank/DDBJ whole genome shotgun (WGS) entry which is preliminary data.</text>
</comment>
<evidence type="ECO:0000259" key="7">
    <source>
        <dbReference type="PROSITE" id="PS50290"/>
    </source>
</evidence>
<evidence type="ECO:0000259" key="8">
    <source>
        <dbReference type="PROSITE" id="PS51190"/>
    </source>
</evidence>
<dbReference type="OrthoDB" id="381190at2759"/>
<dbReference type="InterPro" id="IPR011009">
    <property type="entry name" value="Kinase-like_dom_sf"/>
</dbReference>
<dbReference type="CDD" id="cd05169">
    <property type="entry name" value="PIKKc_TOR"/>
    <property type="match status" value="1"/>
</dbReference>
<feature type="non-terminal residue" evidence="9">
    <location>
        <position position="1"/>
    </location>
</feature>
<sequence length="346" mass="38912">LFGLVNTLLENSRKTSEKDLSIQRYAVIPLSPNSGLIGWIFLYQEHRLMLAFAPDYDHLPLIAKVEVFQHALQNTEGNDLAKVLWLKSRTSEVWLERRTNYTRSLAVMSMVGYLLGLGDRHPSNLMLDRHSGKILHIDFGDCFEASMNREKFPEKVPFRLTRMLVKAMEVSGIEGTFRTTCDKVMQVLRTNIDSVVAMMEAFVHDPLINWRLFNFNEVPQVSTYGNTNGNTVVSSEETAANRELMQPHRGVRERELLQAVNQLGDANEVLNERAVAVMARMSHKLTGRDFSSGSASSGPGSSTQYCSEQLPSGDARDVDPGLPVKVQVQKLILQATSHENLCQNYV</sequence>
<dbReference type="InterPro" id="IPR000403">
    <property type="entry name" value="PI3/4_kinase_cat_dom"/>
</dbReference>
<evidence type="ECO:0000256" key="4">
    <source>
        <dbReference type="ARBA" id="ARBA00022777"/>
    </source>
</evidence>
<dbReference type="GO" id="GO:0005634">
    <property type="term" value="C:nucleus"/>
    <property type="evidence" value="ECO:0007669"/>
    <property type="project" value="TreeGrafter"/>
</dbReference>
<dbReference type="PANTHER" id="PTHR11139">
    <property type="entry name" value="ATAXIA TELANGIECTASIA MUTATED ATM -RELATED"/>
    <property type="match status" value="1"/>
</dbReference>
<evidence type="ECO:0000256" key="5">
    <source>
        <dbReference type="ARBA" id="ARBA00022840"/>
    </source>
</evidence>
<dbReference type="GO" id="GO:0031929">
    <property type="term" value="P:TOR signaling"/>
    <property type="evidence" value="ECO:0007669"/>
    <property type="project" value="TreeGrafter"/>
</dbReference>
<dbReference type="InterPro" id="IPR050517">
    <property type="entry name" value="DDR_Repair_Kinase"/>
</dbReference>
<accession>A0A5J9T056</accession>
<dbReference type="InterPro" id="IPR003152">
    <property type="entry name" value="FATC_dom"/>
</dbReference>
<feature type="domain" description="FATC" evidence="8">
    <location>
        <begin position="320"/>
        <end position="346"/>
    </location>
</feature>
<keyword evidence="10" id="KW-1185">Reference proteome</keyword>
<name>A0A5J9T056_9POAL</name>
<dbReference type="SMART" id="SM00146">
    <property type="entry name" value="PI3Kc"/>
    <property type="match status" value="1"/>
</dbReference>
<dbReference type="SUPFAM" id="SSF56112">
    <property type="entry name" value="Protein kinase-like (PK-like)"/>
    <property type="match status" value="1"/>
</dbReference>
<dbReference type="PROSITE" id="PS00916">
    <property type="entry name" value="PI3_4_KINASE_2"/>
    <property type="match status" value="1"/>
</dbReference>
<dbReference type="Proteomes" id="UP000324897">
    <property type="component" value="Unassembled WGS sequence"/>
</dbReference>
<evidence type="ECO:0000256" key="6">
    <source>
        <dbReference type="SAM" id="MobiDB-lite"/>
    </source>
</evidence>
<feature type="non-terminal residue" evidence="9">
    <location>
        <position position="346"/>
    </location>
</feature>
<dbReference type="PROSITE" id="PS51190">
    <property type="entry name" value="FATC"/>
    <property type="match status" value="1"/>
</dbReference>
<dbReference type="GO" id="GO:0004674">
    <property type="term" value="F:protein serine/threonine kinase activity"/>
    <property type="evidence" value="ECO:0007669"/>
    <property type="project" value="UniProtKB-EC"/>
</dbReference>
<protein>
    <recommendedName>
        <fullName evidence="1">non-specific serine/threonine protein kinase</fullName>
        <ecNumber evidence="1">2.7.11.1</ecNumber>
    </recommendedName>
</protein>
<dbReference type="Gramene" id="TVU04642">
    <property type="protein sequence ID" value="TVU04642"/>
    <property type="gene ID" value="EJB05_47768"/>
</dbReference>
<dbReference type="FunFam" id="1.10.1070.11:FF:000017">
    <property type="entry name" value="Serine/threonine-protein kinase TOR"/>
    <property type="match status" value="1"/>
</dbReference>
<reference evidence="9 10" key="1">
    <citation type="journal article" date="2019" name="Sci. Rep.">
        <title>A high-quality genome of Eragrostis curvula grass provides insights into Poaceae evolution and supports new strategies to enhance forage quality.</title>
        <authorList>
            <person name="Carballo J."/>
            <person name="Santos B.A.C.M."/>
            <person name="Zappacosta D."/>
            <person name="Garbus I."/>
            <person name="Selva J.P."/>
            <person name="Gallo C.A."/>
            <person name="Diaz A."/>
            <person name="Albertini E."/>
            <person name="Caccamo M."/>
            <person name="Echenique V."/>
        </authorList>
    </citation>
    <scope>NUCLEOTIDE SEQUENCE [LARGE SCALE GENOMIC DNA]</scope>
    <source>
        <strain evidence="10">cv. Victoria</strain>
        <tissue evidence="9">Leaf</tissue>
    </source>
</reference>
<dbReference type="EC" id="2.7.11.1" evidence="1"/>
<dbReference type="PROSITE" id="PS50290">
    <property type="entry name" value="PI3_4_KINASE_3"/>
    <property type="match status" value="1"/>
</dbReference>
<dbReference type="Pfam" id="PF02260">
    <property type="entry name" value="FATC"/>
    <property type="match status" value="1"/>
</dbReference>
<dbReference type="GO" id="GO:0005524">
    <property type="term" value="F:ATP binding"/>
    <property type="evidence" value="ECO:0007669"/>
    <property type="project" value="UniProtKB-KW"/>
</dbReference>
<keyword evidence="3" id="KW-0547">Nucleotide-binding</keyword>
<keyword evidence="4" id="KW-0418">Kinase</keyword>
<dbReference type="Pfam" id="PF00454">
    <property type="entry name" value="PI3_PI4_kinase"/>
    <property type="match status" value="1"/>
</dbReference>
<proteinExistence type="predicted"/>
<evidence type="ECO:0000313" key="10">
    <source>
        <dbReference type="Proteomes" id="UP000324897"/>
    </source>
</evidence>
<keyword evidence="5" id="KW-0067">ATP-binding</keyword>
<dbReference type="InterPro" id="IPR026683">
    <property type="entry name" value="TOR_cat"/>
</dbReference>
<dbReference type="GO" id="GO:0031931">
    <property type="term" value="C:TORC1 complex"/>
    <property type="evidence" value="ECO:0007669"/>
    <property type="project" value="TreeGrafter"/>
</dbReference>
<feature type="compositionally biased region" description="Low complexity" evidence="6">
    <location>
        <begin position="291"/>
        <end position="302"/>
    </location>
</feature>
<evidence type="ECO:0000313" key="9">
    <source>
        <dbReference type="EMBL" id="TVU04642.1"/>
    </source>
</evidence>